<dbReference type="InterPro" id="IPR037523">
    <property type="entry name" value="VOC_core"/>
</dbReference>
<dbReference type="SUPFAM" id="SSF54593">
    <property type="entry name" value="Glyoxalase/Bleomycin resistance protein/Dihydroxybiphenyl dioxygenase"/>
    <property type="match status" value="1"/>
</dbReference>
<dbReference type="CDD" id="cd06587">
    <property type="entry name" value="VOC"/>
    <property type="match status" value="1"/>
</dbReference>
<dbReference type="EMBL" id="JACHXH010000003">
    <property type="protein sequence ID" value="MBB3133257.1"/>
    <property type="molecule type" value="Genomic_DNA"/>
</dbReference>
<dbReference type="InterPro" id="IPR004360">
    <property type="entry name" value="Glyas_Fos-R_dOase_dom"/>
</dbReference>
<keyword evidence="4" id="KW-0456">Lyase</keyword>
<evidence type="ECO:0000256" key="2">
    <source>
        <dbReference type="SAM" id="MobiDB-lite"/>
    </source>
</evidence>
<dbReference type="GO" id="GO:0016829">
    <property type="term" value="F:lyase activity"/>
    <property type="evidence" value="ECO:0007669"/>
    <property type="project" value="UniProtKB-KW"/>
</dbReference>
<proteinExistence type="predicted"/>
<dbReference type="AlphaFoldDB" id="A0A7W5BHZ1"/>
<dbReference type="PANTHER" id="PTHR43048">
    <property type="entry name" value="METHYLMALONYL-COA EPIMERASE"/>
    <property type="match status" value="1"/>
</dbReference>
<dbReference type="GO" id="GO:0004493">
    <property type="term" value="F:methylmalonyl-CoA epimerase activity"/>
    <property type="evidence" value="ECO:0007669"/>
    <property type="project" value="TreeGrafter"/>
</dbReference>
<dbReference type="GO" id="GO:0046491">
    <property type="term" value="P:L-methylmalonyl-CoA metabolic process"/>
    <property type="evidence" value="ECO:0007669"/>
    <property type="project" value="TreeGrafter"/>
</dbReference>
<comment type="caution">
    <text evidence="4">The sequence shown here is derived from an EMBL/GenBank/DDBJ whole genome shotgun (WGS) entry which is preliminary data.</text>
</comment>
<dbReference type="InterPro" id="IPR051785">
    <property type="entry name" value="MMCE/EMCE_epimerase"/>
</dbReference>
<keyword evidence="4" id="KW-0560">Oxidoreductase</keyword>
<dbReference type="InterPro" id="IPR029068">
    <property type="entry name" value="Glyas_Bleomycin-R_OHBP_Dase"/>
</dbReference>
<keyword evidence="1" id="KW-0479">Metal-binding</keyword>
<evidence type="ECO:0000256" key="1">
    <source>
        <dbReference type="ARBA" id="ARBA00022723"/>
    </source>
</evidence>
<evidence type="ECO:0000313" key="5">
    <source>
        <dbReference type="Proteomes" id="UP000518315"/>
    </source>
</evidence>
<evidence type="ECO:0000259" key="3">
    <source>
        <dbReference type="PROSITE" id="PS51819"/>
    </source>
</evidence>
<dbReference type="Proteomes" id="UP000518315">
    <property type="component" value="Unassembled WGS sequence"/>
</dbReference>
<dbReference type="Gene3D" id="3.10.180.10">
    <property type="entry name" value="2,3-Dihydroxybiphenyl 1,2-Dioxygenase, domain 1"/>
    <property type="match status" value="1"/>
</dbReference>
<dbReference type="Pfam" id="PF00903">
    <property type="entry name" value="Glyoxalase"/>
    <property type="match status" value="1"/>
</dbReference>
<feature type="domain" description="VOC" evidence="3">
    <location>
        <begin position="9"/>
        <end position="132"/>
    </location>
</feature>
<dbReference type="PANTHER" id="PTHR43048:SF3">
    <property type="entry name" value="METHYLMALONYL-COA EPIMERASE, MITOCHONDRIAL"/>
    <property type="match status" value="1"/>
</dbReference>
<keyword evidence="4" id="KW-0223">Dioxygenase</keyword>
<reference evidence="4 5" key="1">
    <citation type="submission" date="2020-08" db="EMBL/GenBank/DDBJ databases">
        <title>Genomic Encyclopedia of Type Strains, Phase III (KMG-III): the genomes of soil and plant-associated and newly described type strains.</title>
        <authorList>
            <person name="Whitman W."/>
        </authorList>
    </citation>
    <scope>NUCLEOTIDE SEQUENCE [LARGE SCALE GENOMIC DNA]</scope>
    <source>
        <strain evidence="4 5">CECT 4113</strain>
    </source>
</reference>
<dbReference type="GO" id="GO:0051213">
    <property type="term" value="F:dioxygenase activity"/>
    <property type="evidence" value="ECO:0007669"/>
    <property type="project" value="UniProtKB-KW"/>
</dbReference>
<dbReference type="GO" id="GO:0046872">
    <property type="term" value="F:metal ion binding"/>
    <property type="evidence" value="ECO:0007669"/>
    <property type="project" value="UniProtKB-KW"/>
</dbReference>
<dbReference type="PROSITE" id="PS51819">
    <property type="entry name" value="VOC"/>
    <property type="match status" value="1"/>
</dbReference>
<keyword evidence="5" id="KW-1185">Reference proteome</keyword>
<feature type="region of interest" description="Disordered" evidence="2">
    <location>
        <begin position="58"/>
        <end position="80"/>
    </location>
</feature>
<protein>
    <submittedName>
        <fullName evidence="4">Catechol 2,3-dioxygenase-like lactoylglutathione lyase family enzyme</fullName>
    </submittedName>
</protein>
<accession>A0A7W5BHZ1</accession>
<evidence type="ECO:0000313" key="4">
    <source>
        <dbReference type="EMBL" id="MBB3133257.1"/>
    </source>
</evidence>
<organism evidence="4 5">
    <name type="scientific">Rhizobium pisi</name>
    <dbReference type="NCBI Taxonomy" id="574561"/>
    <lineage>
        <taxon>Bacteria</taxon>
        <taxon>Pseudomonadati</taxon>
        <taxon>Pseudomonadota</taxon>
        <taxon>Alphaproteobacteria</taxon>
        <taxon>Hyphomicrobiales</taxon>
        <taxon>Rhizobiaceae</taxon>
        <taxon>Rhizobium/Agrobacterium group</taxon>
        <taxon>Rhizobium</taxon>
    </lineage>
</organism>
<name>A0A7W5BHZ1_9HYPH</name>
<gene>
    <name evidence="4" type="ORF">FHS26_000961</name>
</gene>
<sequence length="135" mass="14694">MESTTEETMPGISMRYIVDDVDAAVEFYTRHLGFSVALRPAPSFAILTRDGFRLLVSGMTGPGGASQPMPDGRKPEPGGWNRIHIEVEDLEAEVATLRKAGARFRNEIVQGVGGKQILLEDPAGNPIELFEAPKK</sequence>